<organism evidence="2 3">
    <name type="scientific">Chlamydomonas eustigma</name>
    <dbReference type="NCBI Taxonomy" id="1157962"/>
    <lineage>
        <taxon>Eukaryota</taxon>
        <taxon>Viridiplantae</taxon>
        <taxon>Chlorophyta</taxon>
        <taxon>core chlorophytes</taxon>
        <taxon>Chlorophyceae</taxon>
        <taxon>CS clade</taxon>
        <taxon>Chlamydomonadales</taxon>
        <taxon>Chlamydomonadaceae</taxon>
        <taxon>Chlamydomonas</taxon>
    </lineage>
</organism>
<feature type="region of interest" description="Disordered" evidence="1">
    <location>
        <begin position="239"/>
        <end position="268"/>
    </location>
</feature>
<feature type="region of interest" description="Disordered" evidence="1">
    <location>
        <begin position="575"/>
        <end position="694"/>
    </location>
</feature>
<comment type="caution">
    <text evidence="2">The sequence shown here is derived from an EMBL/GenBank/DDBJ whole genome shotgun (WGS) entry which is preliminary data.</text>
</comment>
<dbReference type="AlphaFoldDB" id="A0A250WRR2"/>
<keyword evidence="3" id="KW-1185">Reference proteome</keyword>
<dbReference type="Gene3D" id="3.30.110.20">
    <property type="entry name" value="Alba-like domain"/>
    <property type="match status" value="1"/>
</dbReference>
<feature type="compositionally biased region" description="Basic and acidic residues" evidence="1">
    <location>
        <begin position="240"/>
        <end position="251"/>
    </location>
</feature>
<evidence type="ECO:0000313" key="3">
    <source>
        <dbReference type="Proteomes" id="UP000232323"/>
    </source>
</evidence>
<dbReference type="GO" id="GO:0003676">
    <property type="term" value="F:nucleic acid binding"/>
    <property type="evidence" value="ECO:0007669"/>
    <property type="project" value="InterPro"/>
</dbReference>
<accession>A0A250WRR2</accession>
<proteinExistence type="predicted"/>
<evidence type="ECO:0000313" key="2">
    <source>
        <dbReference type="EMBL" id="GAX73537.1"/>
    </source>
</evidence>
<dbReference type="Proteomes" id="UP000232323">
    <property type="component" value="Unassembled WGS sequence"/>
</dbReference>
<dbReference type="EMBL" id="BEGY01000004">
    <property type="protein sequence ID" value="GAX73537.1"/>
    <property type="molecule type" value="Genomic_DNA"/>
</dbReference>
<feature type="compositionally biased region" description="Basic residues" evidence="1">
    <location>
        <begin position="254"/>
        <end position="265"/>
    </location>
</feature>
<feature type="compositionally biased region" description="Polar residues" evidence="1">
    <location>
        <begin position="575"/>
        <end position="584"/>
    </location>
</feature>
<evidence type="ECO:0000256" key="1">
    <source>
        <dbReference type="SAM" id="MobiDB-lite"/>
    </source>
</evidence>
<name>A0A250WRR2_9CHLO</name>
<reference evidence="2 3" key="1">
    <citation type="submission" date="2017-08" db="EMBL/GenBank/DDBJ databases">
        <title>Acidophilic green algal genome provides insights into adaptation to an acidic environment.</title>
        <authorList>
            <person name="Hirooka S."/>
            <person name="Hirose Y."/>
            <person name="Kanesaki Y."/>
            <person name="Higuchi S."/>
            <person name="Fujiwara T."/>
            <person name="Onuma R."/>
            <person name="Era A."/>
            <person name="Ohbayashi R."/>
            <person name="Uzuka A."/>
            <person name="Nozaki H."/>
            <person name="Yoshikawa H."/>
            <person name="Miyagishima S.Y."/>
        </authorList>
    </citation>
    <scope>NUCLEOTIDE SEQUENCE [LARGE SCALE GENOMIC DNA]</scope>
    <source>
        <strain evidence="2 3">NIES-2499</strain>
    </source>
</reference>
<sequence length="830" mass="88878">MSLRCKSSCISNSFSSSHNRALVSIASRATAVSAEVKLSNETSPIKSQLISQRYADFPDVPNIPDATFLAADAIADLCRFISTKNSTLFAFPTLHDSAGYFSVGLAVGPASTSSPILSDTAPSPLRVRKNTLPDKLASAIIHSLQDPACKQAAVEAVGLASVHTTLLAVCRARQLLNVRHGKDCFCSIESGLAPWEKDVGGDVATGPAASSKMFRFSLHSRELPPPEVQVEDFIALDRQQQAEDARHDRSSSTRQHKAVASRRGSRGAGPGLSALVEVLEDMFSQRPAVHLQVKDPAEFLMALKALARLSTLAVEAKKAGYIAFASSPVDYGSTSSIKGNELRQGTGMIPDSNFASTGAPFPFTVAVQRLSAARLQTRAFGPARGKLTENSKLEGVRKAMAGELANTGYWSAQLSNPKVLTLLAAACQEVEQSLRYRGSRLGFLPEIVMVPRRAVQEGSTPVVDQGQGRVDADVDAVASCSRALASAGIREQYSSTLLVHFLECDSVVARQLLRSQLKVPHSYPVLQESRQLDLIHKMVTLKNKAFANVMGITTIRPYIDSSSTVRVEVKQDNQILRSKQQDAVTSGVAVEGQHQGHSKGVAVEGQHQGHSKGVAVEGQHQGPSKGVRVEGQHQGPSDKTHDGPQPSRATSSTSKAPAKEQLRDSDKGNASDNGSGLVRDIQGRLPGGDRWGGSEVSVNTLVVSGSSDPSMVARAIGWEVLSRTESMVSGRKKDKEVELLGHGKDVNSEVSKQSGQQVQHNGVLKQERMCVTLRMGFGESLVKGVTAIAMAQGRVAEQGEGQLVAFPQSSRVQEEGRTFNVAEWDLYMVE</sequence>
<protein>
    <submittedName>
        <fullName evidence="2">Uncharacterized protein</fullName>
    </submittedName>
</protein>
<feature type="compositionally biased region" description="Basic and acidic residues" evidence="1">
    <location>
        <begin position="627"/>
        <end position="642"/>
    </location>
</feature>
<dbReference type="InterPro" id="IPR036882">
    <property type="entry name" value="Alba-like_dom_sf"/>
</dbReference>
<feature type="compositionally biased region" description="Basic and acidic residues" evidence="1">
    <location>
        <begin position="657"/>
        <end position="669"/>
    </location>
</feature>
<gene>
    <name evidence="2" type="ORF">CEUSTIGMA_g988.t1</name>
</gene>